<accession>A0A1G8BJY0</accession>
<reference evidence="3" key="1">
    <citation type="submission" date="2016-10" db="EMBL/GenBank/DDBJ databases">
        <authorList>
            <person name="Varghese N."/>
            <person name="Submissions S."/>
        </authorList>
    </citation>
    <scope>NUCLEOTIDE SEQUENCE [LARGE SCALE GENOMIC DNA]</scope>
    <source>
        <strain evidence="3">DSM 22002</strain>
    </source>
</reference>
<dbReference type="EMBL" id="LT629695">
    <property type="protein sequence ID" value="SDH33373.1"/>
    <property type="molecule type" value="Genomic_DNA"/>
</dbReference>
<dbReference type="InterPro" id="IPR021005">
    <property type="entry name" value="Znf_CGNR"/>
</dbReference>
<dbReference type="Gene3D" id="1.10.3300.10">
    <property type="entry name" value="Jann2411-like domain"/>
    <property type="match status" value="1"/>
</dbReference>
<dbReference type="Pfam" id="PF11706">
    <property type="entry name" value="zf-CGNR"/>
    <property type="match status" value="1"/>
</dbReference>
<gene>
    <name evidence="2" type="ORF">SAMN04489720_0968</name>
</gene>
<evidence type="ECO:0000313" key="3">
    <source>
        <dbReference type="Proteomes" id="UP000198822"/>
    </source>
</evidence>
<dbReference type="PANTHER" id="PTHR35525">
    <property type="entry name" value="BLL6575 PROTEIN"/>
    <property type="match status" value="1"/>
</dbReference>
<feature type="domain" description="Zinc finger CGNR" evidence="1">
    <location>
        <begin position="136"/>
        <end position="177"/>
    </location>
</feature>
<dbReference type="AlphaFoldDB" id="A0A1G8BJY0"/>
<dbReference type="Pfam" id="PF07336">
    <property type="entry name" value="ABATE"/>
    <property type="match status" value="1"/>
</dbReference>
<name>A0A1G8BJY0_9MICO</name>
<dbReference type="PANTHER" id="PTHR35525:SF3">
    <property type="entry name" value="BLL6575 PROTEIN"/>
    <property type="match status" value="1"/>
</dbReference>
<proteinExistence type="predicted"/>
<dbReference type="RefSeq" id="WP_092502941.1">
    <property type="nucleotide sequence ID" value="NZ_LT629695.1"/>
</dbReference>
<keyword evidence="3" id="KW-1185">Reference proteome</keyword>
<dbReference type="OrthoDB" id="3531194at2"/>
<dbReference type="InterPro" id="IPR023286">
    <property type="entry name" value="ABATE_dom_sf"/>
</dbReference>
<sequence>MVTPLRLPTETIAALDAVVAFATAADARELDDAAGLDAAVGGMLYSGARTHDDAEAREVRDVVPSLLAMWDAERDDVPALANAILRTADAAPQLVRHDGLDWHLHAIDAERPFAERIAVETAIAFVDLIRLEETERCKRCAAPDCGLPMLDLSRNRSRRFCSTACQSRVNVAAYRARAR</sequence>
<evidence type="ECO:0000313" key="2">
    <source>
        <dbReference type="EMBL" id="SDH33373.1"/>
    </source>
</evidence>
<organism evidence="2 3">
    <name type="scientific">Agrococcus jejuensis</name>
    <dbReference type="NCBI Taxonomy" id="399736"/>
    <lineage>
        <taxon>Bacteria</taxon>
        <taxon>Bacillati</taxon>
        <taxon>Actinomycetota</taxon>
        <taxon>Actinomycetes</taxon>
        <taxon>Micrococcales</taxon>
        <taxon>Microbacteriaceae</taxon>
        <taxon>Agrococcus</taxon>
    </lineage>
</organism>
<dbReference type="InterPro" id="IPR010852">
    <property type="entry name" value="ABATE"/>
</dbReference>
<dbReference type="Proteomes" id="UP000198822">
    <property type="component" value="Chromosome I"/>
</dbReference>
<dbReference type="STRING" id="399736.SAMN04489720_0968"/>
<evidence type="ECO:0000259" key="1">
    <source>
        <dbReference type="Pfam" id="PF11706"/>
    </source>
</evidence>
<protein>
    <submittedName>
        <fullName evidence="2">CGNR zinc finger domain-containing protein</fullName>
    </submittedName>
</protein>
<dbReference type="SUPFAM" id="SSF160904">
    <property type="entry name" value="Jann2411-like"/>
    <property type="match status" value="1"/>
</dbReference>